<reference evidence="4" key="3">
    <citation type="submission" date="2021-11" db="EMBL/GenBank/DDBJ databases">
        <title>Isoprene-degrading acetogen.</title>
        <authorList>
            <person name="Yang Y."/>
            <person name="Jin H."/>
            <person name="Yan J."/>
        </authorList>
    </citation>
    <scope>NUCLEOTIDE SEQUENCE</scope>
    <source>
        <strain evidence="4">Berkeley</strain>
    </source>
</reference>
<keyword evidence="7" id="KW-1185">Reference proteome</keyword>
<keyword evidence="1" id="KW-0472">Membrane</keyword>
<feature type="transmembrane region" description="Helical" evidence="1">
    <location>
        <begin position="48"/>
        <end position="68"/>
    </location>
</feature>
<reference evidence="2 5" key="1">
    <citation type="submission" date="2015-09" db="EMBL/GenBank/DDBJ databases">
        <title>Genome sequence of Acetobacterium wieringae DSM 1911.</title>
        <authorList>
            <person name="Poehlein A."/>
            <person name="Bengelsdorf F.R."/>
            <person name="Schiel-Bengelsdorf B."/>
            <person name="Duerre P."/>
            <person name="Daniel R."/>
        </authorList>
    </citation>
    <scope>NUCLEOTIDE SEQUENCE [LARGE SCALE GENOMIC DNA]</scope>
    <source>
        <strain evidence="2 5">DSM 1911</strain>
    </source>
</reference>
<dbReference type="OrthoDB" id="1778229at2"/>
<dbReference type="EMBL" id="LKEU01000026">
    <property type="protein sequence ID" value="OFV71235.1"/>
    <property type="molecule type" value="Genomic_DNA"/>
</dbReference>
<dbReference type="AlphaFoldDB" id="A0A1F2PJM8"/>
<protein>
    <submittedName>
        <fullName evidence="2">Uncharacterized protein</fullName>
    </submittedName>
</protein>
<proteinExistence type="predicted"/>
<organism evidence="2 5">
    <name type="scientific">Acetobacterium wieringae</name>
    <dbReference type="NCBI Taxonomy" id="52694"/>
    <lineage>
        <taxon>Bacteria</taxon>
        <taxon>Bacillati</taxon>
        <taxon>Bacillota</taxon>
        <taxon>Clostridia</taxon>
        <taxon>Eubacteriales</taxon>
        <taxon>Eubacteriaceae</taxon>
        <taxon>Acetobacterium</taxon>
    </lineage>
</organism>
<dbReference type="Proteomes" id="UP001163550">
    <property type="component" value="Chromosome"/>
</dbReference>
<gene>
    <name evidence="2" type="ORF">ACWI_13520</name>
    <name evidence="3" type="ORF">FXB42_04845</name>
    <name evidence="4" type="ORF">LNN31_19065</name>
</gene>
<evidence type="ECO:0000313" key="2">
    <source>
        <dbReference type="EMBL" id="OFV71235.1"/>
    </source>
</evidence>
<dbReference type="Proteomes" id="UP000322619">
    <property type="component" value="Unassembled WGS sequence"/>
</dbReference>
<keyword evidence="1" id="KW-1133">Transmembrane helix</keyword>
<evidence type="ECO:0000256" key="1">
    <source>
        <dbReference type="SAM" id="Phobius"/>
    </source>
</evidence>
<dbReference type="RefSeq" id="WP_070370678.1">
    <property type="nucleotide sequence ID" value="NZ_CABIIK010000038.1"/>
</dbReference>
<dbReference type="Proteomes" id="UP000176244">
    <property type="component" value="Unassembled WGS sequence"/>
</dbReference>
<dbReference type="EMBL" id="VSLA01000006">
    <property type="protein sequence ID" value="TYC87206.1"/>
    <property type="molecule type" value="Genomic_DNA"/>
</dbReference>
<evidence type="ECO:0000313" key="4">
    <source>
        <dbReference type="EMBL" id="UYO62840.1"/>
    </source>
</evidence>
<reference evidence="3 6" key="2">
    <citation type="submission" date="2019-08" db="EMBL/GenBank/DDBJ databases">
        <title>Isolation and enrichment of carboxydotrophic bacteria from anaerobic sludge for the production of bio-based chemicals from syngas.</title>
        <authorList>
            <person name="Antares A.L."/>
            <person name="Moreira J."/>
            <person name="Diender M."/>
            <person name="Parshina S.N."/>
            <person name="Stams A.J.M."/>
            <person name="Alves M."/>
            <person name="Alves J.I."/>
            <person name="Sousa D.Z."/>
        </authorList>
    </citation>
    <scope>NUCLEOTIDE SEQUENCE [LARGE SCALE GENOMIC DNA]</scope>
    <source>
        <strain evidence="3 6">JM</strain>
    </source>
</reference>
<evidence type="ECO:0000313" key="5">
    <source>
        <dbReference type="Proteomes" id="UP000176244"/>
    </source>
</evidence>
<dbReference type="STRING" id="52694.ACWI_13520"/>
<evidence type="ECO:0000313" key="3">
    <source>
        <dbReference type="EMBL" id="TYC87206.1"/>
    </source>
</evidence>
<accession>A0A1F2PJM8</accession>
<evidence type="ECO:0000313" key="6">
    <source>
        <dbReference type="Proteomes" id="UP000322619"/>
    </source>
</evidence>
<dbReference type="EMBL" id="CP087994">
    <property type="protein sequence ID" value="UYO62840.1"/>
    <property type="molecule type" value="Genomic_DNA"/>
</dbReference>
<keyword evidence="1" id="KW-0812">Transmembrane</keyword>
<feature type="transmembrane region" description="Helical" evidence="1">
    <location>
        <begin position="14"/>
        <end position="36"/>
    </location>
</feature>
<evidence type="ECO:0000313" key="7">
    <source>
        <dbReference type="Proteomes" id="UP001163550"/>
    </source>
</evidence>
<name>A0A1F2PJM8_9FIRM</name>
<sequence>MAVKARETLESKQISITTLGILMVVVVGYTLLYNQFANTLEDYRLKTIVGVISLVIMMGGFLISLRYITTIYEMLITHDQFTIERKIFFWKKTVLEIKIDDIIKILPIEEAKKIEGPMRNYTLTNMDGKRKYVIQYNKQGKICCAKIQCTGKFHETLKKQVKI</sequence>